<dbReference type="InterPro" id="IPR001647">
    <property type="entry name" value="HTH_TetR"/>
</dbReference>
<dbReference type="RefSeq" id="WP_147650102.1">
    <property type="nucleotide sequence ID" value="NZ_CP042806.1"/>
</dbReference>
<keyword evidence="3" id="KW-0804">Transcription</keyword>
<evidence type="ECO:0000256" key="3">
    <source>
        <dbReference type="ARBA" id="ARBA00023163"/>
    </source>
</evidence>
<feature type="DNA-binding region" description="H-T-H motif" evidence="4">
    <location>
        <begin position="39"/>
        <end position="58"/>
    </location>
</feature>
<keyword evidence="2 4" id="KW-0238">DNA-binding</keyword>
<evidence type="ECO:0000256" key="1">
    <source>
        <dbReference type="ARBA" id="ARBA00023015"/>
    </source>
</evidence>
<accession>A0A5B9EIC4</accession>
<sequence>MTMTAVKPNKHELRTKETRELLLRSAETIFARDGYEAADLSEIAALAGRTKGAIYAHFKSKEDIFLALWEHHALRYRTQMEERLAHSTGVEQNRETLRQFYLGLLKDRIWGQLMLEFKLFSLRHPEAKERLQQRLANLHPGSREQQLTSILGSAGRKKDAISRAAAVMMIQPMVSALIVESSLDESFLTEEILTKAVDRIFEALLPPGA</sequence>
<keyword evidence="7" id="KW-1185">Reference proteome</keyword>
<evidence type="ECO:0000313" key="7">
    <source>
        <dbReference type="Proteomes" id="UP000321820"/>
    </source>
</evidence>
<dbReference type="PANTHER" id="PTHR30055">
    <property type="entry name" value="HTH-TYPE TRANSCRIPTIONAL REGULATOR RUTR"/>
    <property type="match status" value="1"/>
</dbReference>
<dbReference type="OrthoDB" id="114223at2"/>
<dbReference type="Proteomes" id="UP000321820">
    <property type="component" value="Chromosome"/>
</dbReference>
<dbReference type="Gene3D" id="1.10.357.10">
    <property type="entry name" value="Tetracycline Repressor, domain 2"/>
    <property type="match status" value="1"/>
</dbReference>
<feature type="domain" description="HTH tetR-type" evidence="5">
    <location>
        <begin position="16"/>
        <end position="76"/>
    </location>
</feature>
<reference evidence="6 7" key="1">
    <citation type="submission" date="2019-08" db="EMBL/GenBank/DDBJ databases">
        <title>Complete genome sequence of Terriglobus albidus strain ORNL.</title>
        <authorList>
            <person name="Podar M."/>
        </authorList>
    </citation>
    <scope>NUCLEOTIDE SEQUENCE [LARGE SCALE GENOMIC DNA]</scope>
    <source>
        <strain evidence="6 7">ORNL</strain>
    </source>
</reference>
<evidence type="ECO:0000256" key="2">
    <source>
        <dbReference type="ARBA" id="ARBA00023125"/>
    </source>
</evidence>
<keyword evidence="1" id="KW-0805">Transcription regulation</keyword>
<dbReference type="GO" id="GO:0000976">
    <property type="term" value="F:transcription cis-regulatory region binding"/>
    <property type="evidence" value="ECO:0007669"/>
    <property type="project" value="TreeGrafter"/>
</dbReference>
<dbReference type="GO" id="GO:0003700">
    <property type="term" value="F:DNA-binding transcription factor activity"/>
    <property type="evidence" value="ECO:0007669"/>
    <property type="project" value="TreeGrafter"/>
</dbReference>
<dbReference type="AlphaFoldDB" id="A0A5B9EIC4"/>
<dbReference type="SUPFAM" id="SSF46689">
    <property type="entry name" value="Homeodomain-like"/>
    <property type="match status" value="1"/>
</dbReference>
<evidence type="ECO:0000256" key="4">
    <source>
        <dbReference type="PROSITE-ProRule" id="PRU00335"/>
    </source>
</evidence>
<dbReference type="InterPro" id="IPR050109">
    <property type="entry name" value="HTH-type_TetR-like_transc_reg"/>
</dbReference>
<dbReference type="PROSITE" id="PS50977">
    <property type="entry name" value="HTH_TETR_2"/>
    <property type="match status" value="1"/>
</dbReference>
<dbReference type="EMBL" id="CP042806">
    <property type="protein sequence ID" value="QEE30805.1"/>
    <property type="molecule type" value="Genomic_DNA"/>
</dbReference>
<evidence type="ECO:0000259" key="5">
    <source>
        <dbReference type="PROSITE" id="PS50977"/>
    </source>
</evidence>
<dbReference type="PRINTS" id="PR00455">
    <property type="entry name" value="HTHTETR"/>
</dbReference>
<dbReference type="PANTHER" id="PTHR30055:SF234">
    <property type="entry name" value="HTH-TYPE TRANSCRIPTIONAL REGULATOR BETI"/>
    <property type="match status" value="1"/>
</dbReference>
<protein>
    <submittedName>
        <fullName evidence="6">TetR/AcrR family transcriptional regulator</fullName>
    </submittedName>
</protein>
<evidence type="ECO:0000313" key="6">
    <source>
        <dbReference type="EMBL" id="QEE30805.1"/>
    </source>
</evidence>
<dbReference type="KEGG" id="talb:FTW19_24070"/>
<organism evidence="6 7">
    <name type="scientific">Terriglobus albidus</name>
    <dbReference type="NCBI Taxonomy" id="1592106"/>
    <lineage>
        <taxon>Bacteria</taxon>
        <taxon>Pseudomonadati</taxon>
        <taxon>Acidobacteriota</taxon>
        <taxon>Terriglobia</taxon>
        <taxon>Terriglobales</taxon>
        <taxon>Acidobacteriaceae</taxon>
        <taxon>Terriglobus</taxon>
    </lineage>
</organism>
<dbReference type="Pfam" id="PF00440">
    <property type="entry name" value="TetR_N"/>
    <property type="match status" value="1"/>
</dbReference>
<proteinExistence type="predicted"/>
<gene>
    <name evidence="6" type="ORF">FTW19_24070</name>
</gene>
<dbReference type="InterPro" id="IPR009057">
    <property type="entry name" value="Homeodomain-like_sf"/>
</dbReference>
<name>A0A5B9EIC4_9BACT</name>